<dbReference type="AlphaFoldDB" id="A0A521EYT8"/>
<dbReference type="PANTHER" id="PTHR43320">
    <property type="entry name" value="SUGAR KINASE"/>
    <property type="match status" value="1"/>
</dbReference>
<dbReference type="InterPro" id="IPR052700">
    <property type="entry name" value="Carb_kinase_PfkB-like"/>
</dbReference>
<dbReference type="CDD" id="cd01168">
    <property type="entry name" value="adenosine_kinase"/>
    <property type="match status" value="1"/>
</dbReference>
<reference evidence="5 6" key="1">
    <citation type="submission" date="2017-05" db="EMBL/GenBank/DDBJ databases">
        <authorList>
            <person name="Varghese N."/>
            <person name="Submissions S."/>
        </authorList>
    </citation>
    <scope>NUCLEOTIDE SEQUENCE [LARGE SCALE GENOMIC DNA]</scope>
    <source>
        <strain evidence="5 6">DSM 21194</strain>
    </source>
</reference>
<keyword evidence="2" id="KW-0808">Transferase</keyword>
<dbReference type="EMBL" id="FXTH01000020">
    <property type="protein sequence ID" value="SMO89023.1"/>
    <property type="molecule type" value="Genomic_DNA"/>
</dbReference>
<evidence type="ECO:0000256" key="1">
    <source>
        <dbReference type="ARBA" id="ARBA00010688"/>
    </source>
</evidence>
<evidence type="ECO:0000256" key="3">
    <source>
        <dbReference type="ARBA" id="ARBA00022777"/>
    </source>
</evidence>
<dbReference type="PROSITE" id="PS00584">
    <property type="entry name" value="PFKB_KINASES_2"/>
    <property type="match status" value="1"/>
</dbReference>
<name>A0A521EYT8_9BACT</name>
<dbReference type="Proteomes" id="UP000317593">
    <property type="component" value="Unassembled WGS sequence"/>
</dbReference>
<sequence>MSKKYNVYGIGNALVDMEFEVTDAFLEKHDVEKSVMTLVDEEAQSQLIRDISRAETIEKPGGSAANTIYAVSQFGGKAFYSCKVANDPFGEKYLEEMKEAGIDTNFDRQEPEDGITGKCLVMITEDAERTMNTFLGITSTLSVNEIDELAIRDSEYVYIEGYLVASDPGYEAMKETKRIAADHEVKTALTLSDPSIVKGFRERFDDVIGASVDLLFCNEKEAMIYTGKDNLADARELLKKEAERFVITQGKNGAMIWDGDTFIDIEPYSVKAVDTNGAGDMYAGAFLYGITNSLGYAGAGKLASLAGSKIVSQFGPRLKWHEVQELLHEATSDH</sequence>
<keyword evidence="6" id="KW-1185">Reference proteome</keyword>
<accession>A0A521EYT8</accession>
<dbReference type="InterPro" id="IPR029056">
    <property type="entry name" value="Ribokinase-like"/>
</dbReference>
<dbReference type="Pfam" id="PF00294">
    <property type="entry name" value="PfkB"/>
    <property type="match status" value="1"/>
</dbReference>
<evidence type="ECO:0000313" key="5">
    <source>
        <dbReference type="EMBL" id="SMO89023.1"/>
    </source>
</evidence>
<comment type="similarity">
    <text evidence="1">Belongs to the carbohydrate kinase PfkB family.</text>
</comment>
<gene>
    <name evidence="5" type="ORF">SAMN06265218_12047</name>
</gene>
<proteinExistence type="inferred from homology"/>
<dbReference type="Gene3D" id="3.40.1190.20">
    <property type="match status" value="1"/>
</dbReference>
<evidence type="ECO:0000256" key="2">
    <source>
        <dbReference type="ARBA" id="ARBA00022679"/>
    </source>
</evidence>
<evidence type="ECO:0000313" key="6">
    <source>
        <dbReference type="Proteomes" id="UP000317593"/>
    </source>
</evidence>
<dbReference type="OrthoDB" id="9813569at2"/>
<dbReference type="Gene3D" id="3.30.1110.10">
    <property type="match status" value="1"/>
</dbReference>
<keyword evidence="3 5" id="KW-0418">Kinase</keyword>
<organism evidence="5 6">
    <name type="scientific">Fodinibius sediminis</name>
    <dbReference type="NCBI Taxonomy" id="1214077"/>
    <lineage>
        <taxon>Bacteria</taxon>
        <taxon>Pseudomonadati</taxon>
        <taxon>Balneolota</taxon>
        <taxon>Balneolia</taxon>
        <taxon>Balneolales</taxon>
        <taxon>Balneolaceae</taxon>
        <taxon>Fodinibius</taxon>
    </lineage>
</organism>
<evidence type="ECO:0000259" key="4">
    <source>
        <dbReference type="Pfam" id="PF00294"/>
    </source>
</evidence>
<dbReference type="PANTHER" id="PTHR43320:SF3">
    <property type="entry name" value="CARBOHYDRATE KINASE PFKB DOMAIN-CONTAINING PROTEIN"/>
    <property type="match status" value="1"/>
</dbReference>
<feature type="domain" description="Carbohydrate kinase PfkB" evidence="4">
    <location>
        <begin position="58"/>
        <end position="318"/>
    </location>
</feature>
<dbReference type="InterPro" id="IPR002173">
    <property type="entry name" value="Carboh/pur_kinase_PfkB_CS"/>
</dbReference>
<dbReference type="GO" id="GO:0016301">
    <property type="term" value="F:kinase activity"/>
    <property type="evidence" value="ECO:0007669"/>
    <property type="project" value="UniProtKB-KW"/>
</dbReference>
<dbReference type="RefSeq" id="WP_142715806.1">
    <property type="nucleotide sequence ID" value="NZ_FXTH01000020.1"/>
</dbReference>
<protein>
    <submittedName>
        <fullName evidence="5">Sugar or nucleoside kinase, ribokinase family</fullName>
    </submittedName>
</protein>
<dbReference type="SUPFAM" id="SSF53613">
    <property type="entry name" value="Ribokinase-like"/>
    <property type="match status" value="1"/>
</dbReference>
<dbReference type="InterPro" id="IPR011611">
    <property type="entry name" value="PfkB_dom"/>
</dbReference>